<feature type="transmembrane region" description="Helical" evidence="6">
    <location>
        <begin position="48"/>
        <end position="68"/>
    </location>
</feature>
<reference evidence="8 9" key="1">
    <citation type="submission" date="2016-10" db="EMBL/GenBank/DDBJ databases">
        <authorList>
            <person name="Varghese N."/>
            <person name="Submissions S."/>
        </authorList>
    </citation>
    <scope>NUCLEOTIDE SEQUENCE [LARGE SCALE GENOMIC DNA]</scope>
    <source>
        <strain evidence="8 9">IAM 15147</strain>
    </source>
</reference>
<dbReference type="Pfam" id="PF13396">
    <property type="entry name" value="PLDc_N"/>
    <property type="match status" value="1"/>
</dbReference>
<dbReference type="EMBL" id="FOZN01000001">
    <property type="protein sequence ID" value="SFR98287.1"/>
    <property type="molecule type" value="Genomic_DNA"/>
</dbReference>
<evidence type="ECO:0000256" key="1">
    <source>
        <dbReference type="ARBA" id="ARBA00004651"/>
    </source>
</evidence>
<keyword evidence="9" id="KW-1185">Reference proteome</keyword>
<dbReference type="Proteomes" id="UP000198506">
    <property type="component" value="Unassembled WGS sequence"/>
</dbReference>
<comment type="caution">
    <text evidence="8">The sequence shown here is derived from an EMBL/GenBank/DDBJ whole genome shotgun (WGS) entry which is preliminary data.</text>
</comment>
<comment type="subcellular location">
    <subcellularLocation>
        <location evidence="1">Cell membrane</location>
        <topology evidence="1">Multi-pass membrane protein</topology>
    </subcellularLocation>
</comment>
<accession>A0AA94KYG4</accession>
<evidence type="ECO:0000256" key="5">
    <source>
        <dbReference type="ARBA" id="ARBA00023136"/>
    </source>
</evidence>
<gene>
    <name evidence="8" type="ORF">SAMN04487783_0207</name>
</gene>
<evidence type="ECO:0000313" key="9">
    <source>
        <dbReference type="Proteomes" id="UP000198506"/>
    </source>
</evidence>
<dbReference type="RefSeq" id="WP_318255256.1">
    <property type="nucleotide sequence ID" value="NZ_FOZN01000001.1"/>
</dbReference>
<evidence type="ECO:0000256" key="4">
    <source>
        <dbReference type="ARBA" id="ARBA00022989"/>
    </source>
</evidence>
<evidence type="ECO:0000313" key="8">
    <source>
        <dbReference type="EMBL" id="SFR98287.1"/>
    </source>
</evidence>
<evidence type="ECO:0000256" key="6">
    <source>
        <dbReference type="SAM" id="Phobius"/>
    </source>
</evidence>
<feature type="transmembrane region" description="Helical" evidence="6">
    <location>
        <begin position="16"/>
        <end position="36"/>
    </location>
</feature>
<keyword evidence="5 6" id="KW-0472">Membrane</keyword>
<dbReference type="InterPro" id="IPR027379">
    <property type="entry name" value="CLS_N"/>
</dbReference>
<keyword evidence="4 6" id="KW-1133">Transmembrane helix</keyword>
<feature type="domain" description="Cardiolipin synthase N-terminal" evidence="7">
    <location>
        <begin position="27"/>
        <end position="70"/>
    </location>
</feature>
<evidence type="ECO:0000259" key="7">
    <source>
        <dbReference type="Pfam" id="PF13396"/>
    </source>
</evidence>
<organism evidence="8 9">
    <name type="scientific">Agrococcus baldri</name>
    <dbReference type="NCBI Taxonomy" id="153730"/>
    <lineage>
        <taxon>Bacteria</taxon>
        <taxon>Bacillati</taxon>
        <taxon>Actinomycetota</taxon>
        <taxon>Actinomycetes</taxon>
        <taxon>Micrococcales</taxon>
        <taxon>Microbacteriaceae</taxon>
        <taxon>Agrococcus</taxon>
    </lineage>
</organism>
<protein>
    <submittedName>
        <fullName evidence="8">Phospholipase_D-nuclease N-terminal</fullName>
    </submittedName>
</protein>
<keyword evidence="3 6" id="KW-0812">Transmembrane</keyword>
<keyword evidence="2" id="KW-1003">Cell membrane</keyword>
<proteinExistence type="predicted"/>
<sequence length="80" mass="8471">MISQLPNPLLPASYDLIWSGVVVVVLALMVTALWQALRSKAHTGGQQLLWALVIVVAPVLGAIAWFVLGRPRDAAAPTAS</sequence>
<name>A0AA94KYG4_9MICO</name>
<dbReference type="GO" id="GO:0005886">
    <property type="term" value="C:plasma membrane"/>
    <property type="evidence" value="ECO:0007669"/>
    <property type="project" value="UniProtKB-SubCell"/>
</dbReference>
<evidence type="ECO:0000256" key="3">
    <source>
        <dbReference type="ARBA" id="ARBA00022692"/>
    </source>
</evidence>
<evidence type="ECO:0000256" key="2">
    <source>
        <dbReference type="ARBA" id="ARBA00022475"/>
    </source>
</evidence>
<dbReference type="AlphaFoldDB" id="A0AA94KYG4"/>